<dbReference type="RefSeq" id="WP_256708251.1">
    <property type="nucleotide sequence ID" value="NZ_CP101914.1"/>
</dbReference>
<protein>
    <submittedName>
        <fullName evidence="2">OB-fold domain-containing protein</fullName>
    </submittedName>
</protein>
<keyword evidence="3" id="KW-1185">Reference proteome</keyword>
<dbReference type="Proteomes" id="UP001059773">
    <property type="component" value="Chromosome"/>
</dbReference>
<dbReference type="Pfam" id="PF01796">
    <property type="entry name" value="OB_ChsH2_C"/>
    <property type="match status" value="1"/>
</dbReference>
<dbReference type="InterPro" id="IPR012340">
    <property type="entry name" value="NA-bd_OB-fold"/>
</dbReference>
<evidence type="ECO:0000259" key="1">
    <source>
        <dbReference type="Pfam" id="PF01796"/>
    </source>
</evidence>
<reference evidence="2" key="1">
    <citation type="submission" date="2022-07" db="EMBL/GenBank/DDBJ databases">
        <title>FELIX.</title>
        <authorList>
            <person name="Wan K.H."/>
            <person name="Park S."/>
            <person name="Lawrence Q."/>
            <person name="Eichenberger J.P."/>
            <person name="Booth B.W."/>
            <person name="Piaggio A.J."/>
            <person name="Chandler J.C."/>
            <person name="Franklin A.B."/>
            <person name="Celniker S.E."/>
        </authorList>
    </citation>
    <scope>NUCLEOTIDE SEQUENCE</scope>
    <source>
        <strain evidence="2">QA-1986 374</strain>
    </source>
</reference>
<evidence type="ECO:0000313" key="2">
    <source>
        <dbReference type="EMBL" id="UUI03069.1"/>
    </source>
</evidence>
<dbReference type="EMBL" id="CP101914">
    <property type="protein sequence ID" value="UUI03069.1"/>
    <property type="molecule type" value="Genomic_DNA"/>
</dbReference>
<dbReference type="PANTHER" id="PTHR34075:SF5">
    <property type="entry name" value="BLR3430 PROTEIN"/>
    <property type="match status" value="1"/>
</dbReference>
<sequence length="105" mass="11732">MNIAISQCSNCQWEWVGEKQYCPKCLSDDYVIIESDGVGTVYSHTIIHAAPDKYKNLAPYTIALVDMTEKIRLSTRSLNESISIGDTVQITEIKNGAYIVDKVES</sequence>
<dbReference type="InterPro" id="IPR002878">
    <property type="entry name" value="ChsH2_C"/>
</dbReference>
<feature type="domain" description="ChsH2 C-terminal OB-fold" evidence="1">
    <location>
        <begin position="34"/>
        <end position="90"/>
    </location>
</feature>
<organism evidence="2 3">
    <name type="scientific">Oceanobacillus jeddahense</name>
    <dbReference type="NCBI Taxonomy" id="1462527"/>
    <lineage>
        <taxon>Bacteria</taxon>
        <taxon>Bacillati</taxon>
        <taxon>Bacillota</taxon>
        <taxon>Bacilli</taxon>
        <taxon>Bacillales</taxon>
        <taxon>Bacillaceae</taxon>
        <taxon>Oceanobacillus</taxon>
    </lineage>
</organism>
<evidence type="ECO:0000313" key="3">
    <source>
        <dbReference type="Proteomes" id="UP001059773"/>
    </source>
</evidence>
<dbReference type="PANTHER" id="PTHR34075">
    <property type="entry name" value="BLR3430 PROTEIN"/>
    <property type="match status" value="1"/>
</dbReference>
<dbReference type="SUPFAM" id="SSF50249">
    <property type="entry name" value="Nucleic acid-binding proteins"/>
    <property type="match status" value="1"/>
</dbReference>
<gene>
    <name evidence="2" type="ORF">NP439_24075</name>
</gene>
<accession>A0ABY5JWX5</accession>
<dbReference type="InterPro" id="IPR052513">
    <property type="entry name" value="Thioester_dehydratase-like"/>
</dbReference>
<name>A0ABY5JWX5_9BACI</name>
<proteinExistence type="predicted"/>